<sequence>MLPCDIKEKTDCISMHHFMADHARFAANAALLSTVGMGRFCRPYMGIIVRGKAVFSALFSALLLSDAAMQFQGKDGPRFNALSRDGSPALRGECRLDVTDH</sequence>
<dbReference type="Proteomes" id="UP001499988">
    <property type="component" value="Unassembled WGS sequence"/>
</dbReference>
<evidence type="ECO:0000313" key="1">
    <source>
        <dbReference type="EMBL" id="GAA4890417.1"/>
    </source>
</evidence>
<keyword evidence="2" id="KW-1185">Reference proteome</keyword>
<evidence type="ECO:0000313" key="2">
    <source>
        <dbReference type="Proteomes" id="UP001499988"/>
    </source>
</evidence>
<accession>A0ABP9F197</accession>
<dbReference type="RefSeq" id="WP_345335697.1">
    <property type="nucleotide sequence ID" value="NZ_BAABJZ010000083.1"/>
</dbReference>
<protein>
    <submittedName>
        <fullName evidence="1">Uncharacterized protein</fullName>
    </submittedName>
</protein>
<dbReference type="EMBL" id="BAABJZ010000083">
    <property type="protein sequence ID" value="GAA4890417.1"/>
    <property type="molecule type" value="Genomic_DNA"/>
</dbReference>
<gene>
    <name evidence="1" type="ORF">GCM10023333_24570</name>
</gene>
<proteinExistence type="predicted"/>
<comment type="caution">
    <text evidence="1">The sequence shown here is derived from an EMBL/GenBank/DDBJ whole genome shotgun (WGS) entry which is preliminary data.</text>
</comment>
<organism evidence="1 2">
    <name type="scientific">Ferrimonas pelagia</name>
    <dbReference type="NCBI Taxonomy" id="1177826"/>
    <lineage>
        <taxon>Bacteria</taxon>
        <taxon>Pseudomonadati</taxon>
        <taxon>Pseudomonadota</taxon>
        <taxon>Gammaproteobacteria</taxon>
        <taxon>Alteromonadales</taxon>
        <taxon>Ferrimonadaceae</taxon>
        <taxon>Ferrimonas</taxon>
    </lineage>
</organism>
<reference evidence="2" key="1">
    <citation type="journal article" date="2019" name="Int. J. Syst. Evol. Microbiol.">
        <title>The Global Catalogue of Microorganisms (GCM) 10K type strain sequencing project: providing services to taxonomists for standard genome sequencing and annotation.</title>
        <authorList>
            <consortium name="The Broad Institute Genomics Platform"/>
            <consortium name="The Broad Institute Genome Sequencing Center for Infectious Disease"/>
            <person name="Wu L."/>
            <person name="Ma J."/>
        </authorList>
    </citation>
    <scope>NUCLEOTIDE SEQUENCE [LARGE SCALE GENOMIC DNA]</scope>
    <source>
        <strain evidence="2">JCM 18401</strain>
    </source>
</reference>
<name>A0ABP9F197_9GAMM</name>